<dbReference type="EC" id="3.2.2.27" evidence="3"/>
<evidence type="ECO:0000256" key="11">
    <source>
        <dbReference type="ARBA" id="ARBA00023204"/>
    </source>
</evidence>
<accession>A0A963Z697</accession>
<evidence type="ECO:0000256" key="5">
    <source>
        <dbReference type="ARBA" id="ARBA00022485"/>
    </source>
</evidence>
<dbReference type="GO" id="GO:0046872">
    <property type="term" value="F:metal ion binding"/>
    <property type="evidence" value="ECO:0007669"/>
    <property type="project" value="UniProtKB-KW"/>
</dbReference>
<evidence type="ECO:0000256" key="8">
    <source>
        <dbReference type="ARBA" id="ARBA00022801"/>
    </source>
</evidence>
<keyword evidence="9" id="KW-0408">Iron</keyword>
<dbReference type="SMART" id="SM00986">
    <property type="entry name" value="UDG"/>
    <property type="match status" value="1"/>
</dbReference>
<evidence type="ECO:0000256" key="2">
    <source>
        <dbReference type="ARBA" id="ARBA00006521"/>
    </source>
</evidence>
<dbReference type="NCBIfam" id="TIGR00758">
    <property type="entry name" value="UDG_fam4"/>
    <property type="match status" value="1"/>
</dbReference>
<dbReference type="EMBL" id="JAESVA010000012">
    <property type="protein sequence ID" value="MCB8883344.1"/>
    <property type="molecule type" value="Genomic_DNA"/>
</dbReference>
<protein>
    <recommendedName>
        <fullName evidence="4">Type-4 uracil-DNA glycosylase</fullName>
        <ecNumber evidence="3">3.2.2.27</ecNumber>
    </recommendedName>
</protein>
<dbReference type="AlphaFoldDB" id="A0A963Z697"/>
<evidence type="ECO:0000256" key="12">
    <source>
        <dbReference type="SAM" id="MobiDB-lite"/>
    </source>
</evidence>
<evidence type="ECO:0000313" key="15">
    <source>
        <dbReference type="Proteomes" id="UP000721844"/>
    </source>
</evidence>
<sequence>MAALALLALQVEWGADEGLSAEPVDRFALSAQPPALPPAPLPLTAPTRAERPAAPARETPAAAPATAALPVGRGLPRPAAAQAAALAAACQTRDELRAAIAGFEGCALRDTATNLVFSDGNPEARVMLVGEAPGAEEDRAGLPFVGASGQLLDRMLGSIGLDRTQVLITNILPWRPPGNRTPSEGEIATCLPFVQRHIALVAPDFLLLLGATAVRALTGHTQGIRRIRGRWQSLTVPRMDRPIPTLPTYHPAYLLRTSLAKREAWSDLLQLQQKLSLTKKS</sequence>
<feature type="region of interest" description="Disordered" evidence="12">
    <location>
        <begin position="30"/>
        <end position="64"/>
    </location>
</feature>
<gene>
    <name evidence="14" type="ORF">ACELLULO517_24050</name>
</gene>
<dbReference type="SMART" id="SM00987">
    <property type="entry name" value="UreE_C"/>
    <property type="match status" value="1"/>
</dbReference>
<dbReference type="Proteomes" id="UP000721844">
    <property type="component" value="Unassembled WGS sequence"/>
</dbReference>
<comment type="catalytic activity">
    <reaction evidence="1">
        <text>Hydrolyzes single-stranded DNA or mismatched double-stranded DNA and polynucleotides, releasing free uracil.</text>
        <dbReference type="EC" id="3.2.2.27"/>
    </reaction>
</comment>
<evidence type="ECO:0000256" key="4">
    <source>
        <dbReference type="ARBA" id="ARBA00019403"/>
    </source>
</evidence>
<organism evidence="14 15">
    <name type="scientific">Acidisoma cellulosilyticum</name>
    <dbReference type="NCBI Taxonomy" id="2802395"/>
    <lineage>
        <taxon>Bacteria</taxon>
        <taxon>Pseudomonadati</taxon>
        <taxon>Pseudomonadota</taxon>
        <taxon>Alphaproteobacteria</taxon>
        <taxon>Acetobacterales</taxon>
        <taxon>Acidocellaceae</taxon>
        <taxon>Acidisoma</taxon>
    </lineage>
</organism>
<evidence type="ECO:0000256" key="6">
    <source>
        <dbReference type="ARBA" id="ARBA00022723"/>
    </source>
</evidence>
<dbReference type="InterPro" id="IPR005273">
    <property type="entry name" value="Ura-DNA_glyco_family4"/>
</dbReference>
<comment type="caution">
    <text evidence="14">The sequence shown here is derived from an EMBL/GenBank/DDBJ whole genome shotgun (WGS) entry which is preliminary data.</text>
</comment>
<keyword evidence="8" id="KW-0378">Hydrolase</keyword>
<dbReference type="PANTHER" id="PTHR33693">
    <property type="entry name" value="TYPE-5 URACIL-DNA GLYCOSYLASE"/>
    <property type="match status" value="1"/>
</dbReference>
<dbReference type="InterPro" id="IPR036895">
    <property type="entry name" value="Uracil-DNA_glycosylase-like_sf"/>
</dbReference>
<keyword evidence="15" id="KW-1185">Reference proteome</keyword>
<dbReference type="GO" id="GO:0006281">
    <property type="term" value="P:DNA repair"/>
    <property type="evidence" value="ECO:0007669"/>
    <property type="project" value="UniProtKB-KW"/>
</dbReference>
<name>A0A963Z697_9PROT</name>
<evidence type="ECO:0000256" key="9">
    <source>
        <dbReference type="ARBA" id="ARBA00023004"/>
    </source>
</evidence>
<dbReference type="CDD" id="cd10030">
    <property type="entry name" value="UDG-F4_TTUDGA_SPO1dp_like"/>
    <property type="match status" value="1"/>
</dbReference>
<dbReference type="Gene3D" id="3.40.470.10">
    <property type="entry name" value="Uracil-DNA glycosylase-like domain"/>
    <property type="match status" value="1"/>
</dbReference>
<dbReference type="GO" id="GO:0051539">
    <property type="term" value="F:4 iron, 4 sulfur cluster binding"/>
    <property type="evidence" value="ECO:0007669"/>
    <property type="project" value="UniProtKB-KW"/>
</dbReference>
<dbReference type="SUPFAM" id="SSF52141">
    <property type="entry name" value="Uracil-DNA glycosylase-like"/>
    <property type="match status" value="1"/>
</dbReference>
<keyword evidence="5" id="KW-0004">4Fe-4S</keyword>
<keyword evidence="6" id="KW-0479">Metal-binding</keyword>
<dbReference type="InterPro" id="IPR005122">
    <property type="entry name" value="Uracil-DNA_glycosylase-like"/>
</dbReference>
<keyword evidence="10" id="KW-0411">Iron-sulfur</keyword>
<evidence type="ECO:0000256" key="1">
    <source>
        <dbReference type="ARBA" id="ARBA00001400"/>
    </source>
</evidence>
<dbReference type="PANTHER" id="PTHR33693:SF1">
    <property type="entry name" value="TYPE-4 URACIL-DNA GLYCOSYLASE"/>
    <property type="match status" value="1"/>
</dbReference>
<dbReference type="GO" id="GO:0004844">
    <property type="term" value="F:uracil DNA N-glycosylase activity"/>
    <property type="evidence" value="ECO:0007669"/>
    <property type="project" value="UniProtKB-EC"/>
</dbReference>
<evidence type="ECO:0000313" key="14">
    <source>
        <dbReference type="EMBL" id="MCB8883344.1"/>
    </source>
</evidence>
<feature type="compositionally biased region" description="Pro residues" evidence="12">
    <location>
        <begin position="34"/>
        <end position="43"/>
    </location>
</feature>
<evidence type="ECO:0000256" key="10">
    <source>
        <dbReference type="ARBA" id="ARBA00023014"/>
    </source>
</evidence>
<feature type="compositionally biased region" description="Low complexity" evidence="12">
    <location>
        <begin position="44"/>
        <end position="64"/>
    </location>
</feature>
<comment type="similarity">
    <text evidence="2">Belongs to the uracil-DNA glycosylase (UDG) superfamily. Type 4 (UDGa) family.</text>
</comment>
<feature type="domain" description="Uracil-DNA glycosylase-like" evidence="13">
    <location>
        <begin position="117"/>
        <end position="269"/>
    </location>
</feature>
<evidence type="ECO:0000256" key="7">
    <source>
        <dbReference type="ARBA" id="ARBA00022763"/>
    </source>
</evidence>
<keyword evidence="7" id="KW-0227">DNA damage</keyword>
<evidence type="ECO:0000259" key="13">
    <source>
        <dbReference type="SMART" id="SM00986"/>
    </source>
</evidence>
<evidence type="ECO:0000256" key="3">
    <source>
        <dbReference type="ARBA" id="ARBA00012030"/>
    </source>
</evidence>
<reference evidence="14 15" key="1">
    <citation type="journal article" date="2021" name="Microorganisms">
        <title>Acidisoma silvae sp. nov. and Acidisomacellulosilytica sp. nov., Two Acidophilic Bacteria Isolated from Decaying Wood, Hydrolyzing Cellulose and Producing Poly-3-hydroxybutyrate.</title>
        <authorList>
            <person name="Mieszkin S."/>
            <person name="Pouder E."/>
            <person name="Uroz S."/>
            <person name="Simon-Colin C."/>
            <person name="Alain K."/>
        </authorList>
    </citation>
    <scope>NUCLEOTIDE SEQUENCE [LARGE SCALE GENOMIC DNA]</scope>
    <source>
        <strain evidence="14 15">HW T5.17</strain>
    </source>
</reference>
<keyword evidence="11" id="KW-0234">DNA repair</keyword>
<dbReference type="InterPro" id="IPR051536">
    <property type="entry name" value="UDG_Type-4/5"/>
</dbReference>
<dbReference type="Pfam" id="PF03167">
    <property type="entry name" value="UDG"/>
    <property type="match status" value="1"/>
</dbReference>
<proteinExistence type="inferred from homology"/>